<protein>
    <submittedName>
        <fullName evidence="4">Copper resistance protein CopC</fullName>
    </submittedName>
</protein>
<keyword evidence="1" id="KW-0732">Signal</keyword>
<evidence type="ECO:0000256" key="1">
    <source>
        <dbReference type="ARBA" id="ARBA00022729"/>
    </source>
</evidence>
<name>A0A3S0PFI5_9GAMM</name>
<proteinExistence type="predicted"/>
<sequence>MRSAPPPRQPDRRWAGTRKLHLLFRRRYGHVITEKILMSLRHRLGTFLVAASCALVSVGASAHAILVDSSPKANGTVAAGHVDIVFKYNSKIDQHRSRMTLVKSDQSETTLTIAANGKQPNELDSGVDLTPGTYTIRWQALALDGHITRGDVPFTVAAKP</sequence>
<evidence type="ECO:0000313" key="4">
    <source>
        <dbReference type="EMBL" id="RUL64413.1"/>
    </source>
</evidence>
<evidence type="ECO:0000259" key="3">
    <source>
        <dbReference type="Pfam" id="PF04234"/>
    </source>
</evidence>
<dbReference type="GO" id="GO:0042597">
    <property type="term" value="C:periplasmic space"/>
    <property type="evidence" value="ECO:0007669"/>
    <property type="project" value="InterPro"/>
</dbReference>
<dbReference type="GO" id="GO:0046688">
    <property type="term" value="P:response to copper ion"/>
    <property type="evidence" value="ECO:0007669"/>
    <property type="project" value="InterPro"/>
</dbReference>
<dbReference type="Gene3D" id="2.60.40.1220">
    <property type="match status" value="1"/>
</dbReference>
<dbReference type="Proteomes" id="UP000267077">
    <property type="component" value="Unassembled WGS sequence"/>
</dbReference>
<reference evidence="4 5" key="1">
    <citation type="submission" date="2018-12" db="EMBL/GenBank/DDBJ databases">
        <title>Dyella dinghuensis sp. nov. DHOA06 and Dyella choica sp. nov. 4M-K27, isolated from forest soil.</title>
        <authorList>
            <person name="Qiu L.-H."/>
            <person name="Gao Z.-H."/>
        </authorList>
    </citation>
    <scope>NUCLEOTIDE SEQUENCE [LARGE SCALE GENOMIC DNA]</scope>
    <source>
        <strain evidence="4 5">DHOA06</strain>
    </source>
</reference>
<dbReference type="InterPro" id="IPR014755">
    <property type="entry name" value="Cu-Rt/internalin_Ig-like"/>
</dbReference>
<gene>
    <name evidence="4" type="ORF">EKH79_10305</name>
</gene>
<dbReference type="InterPro" id="IPR007348">
    <property type="entry name" value="CopC_dom"/>
</dbReference>
<evidence type="ECO:0000256" key="2">
    <source>
        <dbReference type="ARBA" id="ARBA00023008"/>
    </source>
</evidence>
<dbReference type="SUPFAM" id="SSF81296">
    <property type="entry name" value="E set domains"/>
    <property type="match status" value="1"/>
</dbReference>
<comment type="caution">
    <text evidence="4">The sequence shown here is derived from an EMBL/GenBank/DDBJ whole genome shotgun (WGS) entry which is preliminary data.</text>
</comment>
<dbReference type="Pfam" id="PF04234">
    <property type="entry name" value="CopC"/>
    <property type="match status" value="1"/>
</dbReference>
<organism evidence="4 5">
    <name type="scientific">Dyella dinghuensis</name>
    <dbReference type="NCBI Taxonomy" id="1920169"/>
    <lineage>
        <taxon>Bacteria</taxon>
        <taxon>Pseudomonadati</taxon>
        <taxon>Pseudomonadota</taxon>
        <taxon>Gammaproteobacteria</taxon>
        <taxon>Lysobacterales</taxon>
        <taxon>Rhodanobacteraceae</taxon>
        <taxon>Dyella</taxon>
    </lineage>
</organism>
<feature type="domain" description="CopC" evidence="3">
    <location>
        <begin position="63"/>
        <end position="156"/>
    </location>
</feature>
<accession>A0A3S0PFI5</accession>
<dbReference type="AlphaFoldDB" id="A0A3S0PFI5"/>
<dbReference type="EMBL" id="RYZR01000005">
    <property type="protein sequence ID" value="RUL64413.1"/>
    <property type="molecule type" value="Genomic_DNA"/>
</dbReference>
<keyword evidence="2" id="KW-0186">Copper</keyword>
<keyword evidence="5" id="KW-1185">Reference proteome</keyword>
<dbReference type="GO" id="GO:0005507">
    <property type="term" value="F:copper ion binding"/>
    <property type="evidence" value="ECO:0007669"/>
    <property type="project" value="InterPro"/>
</dbReference>
<dbReference type="InterPro" id="IPR014756">
    <property type="entry name" value="Ig_E-set"/>
</dbReference>
<evidence type="ECO:0000313" key="5">
    <source>
        <dbReference type="Proteomes" id="UP000267077"/>
    </source>
</evidence>